<name>O16553_CAEEL</name>
<dbReference type="SMR" id="O16553"/>
<dbReference type="PANTHER" id="PTHR46308:SF1">
    <property type="entry name" value="MATH DOMAIN-CONTAINING PROTEIN"/>
    <property type="match status" value="1"/>
</dbReference>
<protein>
    <submittedName>
        <fullName evidence="3">MATH domain-containing protein</fullName>
    </submittedName>
</protein>
<dbReference type="PaxDb" id="6239-C16C4.15"/>
<dbReference type="CDD" id="cd00121">
    <property type="entry name" value="MATH"/>
    <property type="match status" value="2"/>
</dbReference>
<dbReference type="InterPro" id="IPR008974">
    <property type="entry name" value="TRAF-like"/>
</dbReference>
<dbReference type="AlphaFoldDB" id="O16553"/>
<evidence type="ECO:0000259" key="2">
    <source>
        <dbReference type="PROSITE" id="PS50144"/>
    </source>
</evidence>
<dbReference type="InterPro" id="IPR002083">
    <property type="entry name" value="MATH/TRAF_dom"/>
</dbReference>
<evidence type="ECO:0000256" key="1">
    <source>
        <dbReference type="SAM" id="MobiDB-lite"/>
    </source>
</evidence>
<dbReference type="SMART" id="SM00061">
    <property type="entry name" value="MATH"/>
    <property type="match status" value="2"/>
</dbReference>
<evidence type="ECO:0000313" key="5">
    <source>
        <dbReference type="WormBase" id="C16C4.15"/>
    </source>
</evidence>
<feature type="region of interest" description="Disordered" evidence="1">
    <location>
        <begin position="266"/>
        <end position="297"/>
    </location>
</feature>
<evidence type="ECO:0000313" key="4">
    <source>
        <dbReference type="Proteomes" id="UP000001940"/>
    </source>
</evidence>
<dbReference type="Gene3D" id="2.60.210.10">
    <property type="entry name" value="Apoptosis, Tumor Necrosis Factor Receptor Associated Protein 2, Chain A"/>
    <property type="match status" value="2"/>
</dbReference>
<sequence>MSKLCKEFSLSATVKNMSRFVDGEEYYTDTEERFNIPWRMFIRKDSGYFDLGLVCEKDSWENREWSIETDYKMKFVSHNGDSLTDSEHFTFENSNKSDVCLMKPWDLLESDYVVDDSIVVEAYVKIIKMTDTPCDEDENIETFLLSNTVKNISSIEEGDDYYTEIATRHNVPWRMQIKRNNGFFELYLRCEKEEQPEWGWKIELDYDLRLVSLNGQSLSLTDSGSFSKPFCEGFEKFMRWNIMEENYIVKDSIIIEARGKITKMIGCDDDSSSDDGEDESSKSHSESDTSSDNLEDEFSECVINVGGQN</sequence>
<accession>O16553</accession>
<dbReference type="KEGG" id="cel:CELE_C16C4.15"/>
<keyword evidence="4" id="KW-1185">Reference proteome</keyword>
<dbReference type="EMBL" id="BX284602">
    <property type="protein sequence ID" value="CCD64677.1"/>
    <property type="molecule type" value="Genomic_DNA"/>
</dbReference>
<dbReference type="PANTHER" id="PTHR46308">
    <property type="entry name" value="MATH (MEPRIN-ASSOCIATED TRAF HOMOLOGY) DOMAIN CONTAINING"/>
    <property type="match status" value="1"/>
</dbReference>
<dbReference type="PhylomeDB" id="O16553"/>
<dbReference type="PIR" id="T31936">
    <property type="entry name" value="T31936"/>
</dbReference>
<dbReference type="RefSeq" id="NP_494103.1">
    <property type="nucleotide sequence ID" value="NM_061702.3"/>
</dbReference>
<feature type="domain" description="MATH" evidence="2">
    <location>
        <begin position="7"/>
        <end position="124"/>
    </location>
</feature>
<dbReference type="SUPFAM" id="SSF49599">
    <property type="entry name" value="TRAF domain-like"/>
    <property type="match status" value="2"/>
</dbReference>
<dbReference type="Proteomes" id="UP000001940">
    <property type="component" value="Chromosome II"/>
</dbReference>
<dbReference type="UCSC" id="C16C4.15">
    <property type="organism name" value="c. elegans"/>
</dbReference>
<dbReference type="PROSITE" id="PS50144">
    <property type="entry name" value="MATH"/>
    <property type="match status" value="2"/>
</dbReference>
<gene>
    <name evidence="3 5" type="primary">math-10</name>
    <name evidence="5" type="ORF">C16C4.15</name>
    <name evidence="3" type="ORF">CELE_C16C4.15</name>
</gene>
<organism evidence="3 4">
    <name type="scientific">Caenorhabditis elegans</name>
    <dbReference type="NCBI Taxonomy" id="6239"/>
    <lineage>
        <taxon>Eukaryota</taxon>
        <taxon>Metazoa</taxon>
        <taxon>Ecdysozoa</taxon>
        <taxon>Nematoda</taxon>
        <taxon>Chromadorea</taxon>
        <taxon>Rhabditida</taxon>
        <taxon>Rhabditina</taxon>
        <taxon>Rhabditomorpha</taxon>
        <taxon>Rhabditoidea</taxon>
        <taxon>Rhabditidae</taxon>
        <taxon>Peloderinae</taxon>
        <taxon>Caenorhabditis</taxon>
    </lineage>
</organism>
<feature type="compositionally biased region" description="Acidic residues" evidence="1">
    <location>
        <begin position="267"/>
        <end position="278"/>
    </location>
</feature>
<dbReference type="InParanoid" id="O16553"/>
<dbReference type="AGR" id="WB:WBGene00015839"/>
<dbReference type="WormBase" id="C16C4.15">
    <property type="protein sequence ID" value="CE08211"/>
    <property type="gene ID" value="WBGene00015839"/>
    <property type="gene designation" value="math-10"/>
</dbReference>
<dbReference type="HOGENOM" id="CLU_086152_0_0_1"/>
<dbReference type="Bgee" id="WBGene00015839">
    <property type="expression patterns" value="Expressed in adult organism and 1 other cell type or tissue"/>
</dbReference>
<reference evidence="3 4" key="1">
    <citation type="journal article" date="1998" name="Science">
        <title>Genome sequence of the nematode C. elegans: a platform for investigating biology.</title>
        <authorList>
            <consortium name="The C. elegans sequencing consortium"/>
            <person name="Sulson J.E."/>
            <person name="Waterston R."/>
        </authorList>
    </citation>
    <scope>NUCLEOTIDE SEQUENCE [LARGE SCALE GENOMIC DNA]</scope>
    <source>
        <strain evidence="3 4">Bristol N2</strain>
    </source>
</reference>
<proteinExistence type="predicted"/>
<dbReference type="CTD" id="182669"/>
<evidence type="ECO:0000313" key="3">
    <source>
        <dbReference type="EMBL" id="CCD64677.1"/>
    </source>
</evidence>
<dbReference type="Pfam" id="PF00917">
    <property type="entry name" value="MATH"/>
    <property type="match status" value="2"/>
</dbReference>
<dbReference type="GeneID" id="182669"/>
<dbReference type="FunCoup" id="O16553">
    <property type="interactions" value="18"/>
</dbReference>
<feature type="domain" description="MATH" evidence="2">
    <location>
        <begin position="142"/>
        <end position="259"/>
    </location>
</feature>